<keyword evidence="5 8" id="KW-0804">Transcription</keyword>
<gene>
    <name evidence="10" type="ORF">C5167_005391</name>
</gene>
<dbReference type="Gramene" id="RZC58093">
    <property type="protein sequence ID" value="RZC58093"/>
    <property type="gene ID" value="C5167_005391"/>
</dbReference>
<dbReference type="InterPro" id="IPR053793">
    <property type="entry name" value="PB1-like"/>
</dbReference>
<reference evidence="10 11" key="1">
    <citation type="journal article" date="2018" name="Science">
        <title>The opium poppy genome and morphinan production.</title>
        <authorList>
            <person name="Guo L."/>
            <person name="Winzer T."/>
            <person name="Yang X."/>
            <person name="Li Y."/>
            <person name="Ning Z."/>
            <person name="He Z."/>
            <person name="Teodor R."/>
            <person name="Lu Y."/>
            <person name="Bowser T.A."/>
            <person name="Graham I.A."/>
            <person name="Ye K."/>
        </authorList>
    </citation>
    <scope>NUCLEOTIDE SEQUENCE [LARGE SCALE GENOMIC DNA]</scope>
    <source>
        <strain evidence="11">cv. HN1</strain>
        <tissue evidence="10">Leaves</tissue>
    </source>
</reference>
<keyword evidence="4 8" id="KW-0805">Transcription regulation</keyword>
<dbReference type="EMBL" id="CM010718">
    <property type="protein sequence ID" value="RZC58093.1"/>
    <property type="molecule type" value="Genomic_DNA"/>
</dbReference>
<evidence type="ECO:0000256" key="8">
    <source>
        <dbReference type="RuleBase" id="RU004549"/>
    </source>
</evidence>
<keyword evidence="6 8" id="KW-0539">Nucleus</keyword>
<name>A0A4Y7JAF9_PAPSO</name>
<proteinExistence type="inferred from homology"/>
<protein>
    <recommendedName>
        <fullName evidence="8">Auxin-responsive protein</fullName>
    </recommendedName>
</protein>
<evidence type="ECO:0000313" key="11">
    <source>
        <dbReference type="Proteomes" id="UP000316621"/>
    </source>
</evidence>
<dbReference type="SUPFAM" id="SSF54277">
    <property type="entry name" value="CAD &amp; PB1 domains"/>
    <property type="match status" value="1"/>
</dbReference>
<dbReference type="GO" id="GO:0009734">
    <property type="term" value="P:auxin-activated signaling pathway"/>
    <property type="evidence" value="ECO:0007669"/>
    <property type="project" value="UniProtKB-UniRule"/>
</dbReference>
<dbReference type="GO" id="GO:0006355">
    <property type="term" value="P:regulation of DNA-templated transcription"/>
    <property type="evidence" value="ECO:0007669"/>
    <property type="project" value="InterPro"/>
</dbReference>
<dbReference type="AlphaFoldDB" id="A0A4Y7JAF9"/>
<comment type="similarity">
    <text evidence="2 8">Belongs to the Aux/IAA family.</text>
</comment>
<evidence type="ECO:0000256" key="7">
    <source>
        <dbReference type="ARBA" id="ARBA00023294"/>
    </source>
</evidence>
<dbReference type="STRING" id="3469.A0A4Y7JAF9"/>
<comment type="function">
    <text evidence="8">Aux/IAA proteins are short-lived transcriptional factors that function as repressors of early auxin response genes at low auxin concentrations.</text>
</comment>
<dbReference type="InterPro" id="IPR003311">
    <property type="entry name" value="AUX_IAA"/>
</dbReference>
<dbReference type="Gene3D" id="3.10.20.90">
    <property type="entry name" value="Phosphatidylinositol 3-kinase Catalytic Subunit, Chain A, domain 1"/>
    <property type="match status" value="1"/>
</dbReference>
<evidence type="ECO:0000256" key="3">
    <source>
        <dbReference type="ARBA" id="ARBA00022491"/>
    </source>
</evidence>
<keyword evidence="11" id="KW-1185">Reference proteome</keyword>
<evidence type="ECO:0000256" key="2">
    <source>
        <dbReference type="ARBA" id="ARBA00006728"/>
    </source>
</evidence>
<keyword evidence="3 8" id="KW-0678">Repressor</keyword>
<dbReference type="Pfam" id="PF02309">
    <property type="entry name" value="AUX_IAA"/>
    <property type="match status" value="1"/>
</dbReference>
<keyword evidence="7 8" id="KW-0927">Auxin signaling pathway</keyword>
<evidence type="ECO:0000256" key="4">
    <source>
        <dbReference type="ARBA" id="ARBA00023015"/>
    </source>
</evidence>
<dbReference type="PROSITE" id="PS51745">
    <property type="entry name" value="PB1"/>
    <property type="match status" value="1"/>
</dbReference>
<dbReference type="GO" id="GO:0005634">
    <property type="term" value="C:nucleus"/>
    <property type="evidence" value="ECO:0007669"/>
    <property type="project" value="UniProtKB-SubCell"/>
</dbReference>
<sequence>MNSLSKAMSAPYLPVTSPTSISTSNIHRSYHEDQNHNDLIIDLGLSLGNSLQAPDDQAYHSSSGQCTTNVLNSLHGQLVVNSADYGELMGWSHQLNPYMKASISNVYQTMVMLDDEETEVVQSKERWAYVKVNMEGIVIGRKICIHEHAGFTSLAIQLEDMFGRHSMFGLRLFDTESEFSLFYKDSTESWRTVGDVPWKEFVDCVTRLRINRKDGVIFSPSPSVSSLFT</sequence>
<dbReference type="PANTHER" id="PTHR31734:SF114">
    <property type="entry name" value="AUXIN-RESPONSIVE PROTEIN IAA32"/>
    <property type="match status" value="1"/>
</dbReference>
<feature type="domain" description="PB1" evidence="9">
    <location>
        <begin position="127"/>
        <end position="215"/>
    </location>
</feature>
<evidence type="ECO:0000256" key="6">
    <source>
        <dbReference type="ARBA" id="ARBA00023242"/>
    </source>
</evidence>
<comment type="subunit">
    <text evidence="8">Homodimers and heterodimers.</text>
</comment>
<evidence type="ECO:0000313" key="10">
    <source>
        <dbReference type="EMBL" id="RZC58093.1"/>
    </source>
</evidence>
<evidence type="ECO:0000256" key="1">
    <source>
        <dbReference type="ARBA" id="ARBA00004123"/>
    </source>
</evidence>
<evidence type="ECO:0000259" key="9">
    <source>
        <dbReference type="PROSITE" id="PS51745"/>
    </source>
</evidence>
<comment type="subcellular location">
    <subcellularLocation>
        <location evidence="1 8">Nucleus</location>
    </subcellularLocation>
</comment>
<organism evidence="10 11">
    <name type="scientific">Papaver somniferum</name>
    <name type="common">Opium poppy</name>
    <dbReference type="NCBI Taxonomy" id="3469"/>
    <lineage>
        <taxon>Eukaryota</taxon>
        <taxon>Viridiplantae</taxon>
        <taxon>Streptophyta</taxon>
        <taxon>Embryophyta</taxon>
        <taxon>Tracheophyta</taxon>
        <taxon>Spermatophyta</taxon>
        <taxon>Magnoliopsida</taxon>
        <taxon>Ranunculales</taxon>
        <taxon>Papaveraceae</taxon>
        <taxon>Papaveroideae</taxon>
        <taxon>Papaver</taxon>
    </lineage>
</organism>
<dbReference type="Proteomes" id="UP000316621">
    <property type="component" value="Chromosome 4"/>
</dbReference>
<accession>A0A4Y7JAF9</accession>
<dbReference type="PANTHER" id="PTHR31734">
    <property type="entry name" value="AUXIN-RESPONSIVE PROTEIN IAA17"/>
    <property type="match status" value="1"/>
</dbReference>
<dbReference type="InterPro" id="IPR033389">
    <property type="entry name" value="AUX/IAA_dom"/>
</dbReference>
<evidence type="ECO:0000256" key="5">
    <source>
        <dbReference type="ARBA" id="ARBA00023163"/>
    </source>
</evidence>